<dbReference type="PRINTS" id="PR00038">
    <property type="entry name" value="HTHLUXR"/>
</dbReference>
<dbReference type="PANTHER" id="PTHR47691">
    <property type="entry name" value="REGULATOR-RELATED"/>
    <property type="match status" value="1"/>
</dbReference>
<organism evidence="2 3">
    <name type="scientific">Streptomyces graminofaciens</name>
    <dbReference type="NCBI Taxonomy" id="68212"/>
    <lineage>
        <taxon>Bacteria</taxon>
        <taxon>Bacillati</taxon>
        <taxon>Actinomycetota</taxon>
        <taxon>Actinomycetes</taxon>
        <taxon>Kitasatosporales</taxon>
        <taxon>Streptomycetaceae</taxon>
        <taxon>Streptomyces</taxon>
    </lineage>
</organism>
<dbReference type="Pfam" id="PF00196">
    <property type="entry name" value="GerE"/>
    <property type="match status" value="1"/>
</dbReference>
<dbReference type="CDD" id="cd06170">
    <property type="entry name" value="LuxR_C_like"/>
    <property type="match status" value="1"/>
</dbReference>
<dbReference type="PROSITE" id="PS00622">
    <property type="entry name" value="HTH_LUXR_1"/>
    <property type="match status" value="1"/>
</dbReference>
<dbReference type="Gene3D" id="1.10.10.10">
    <property type="entry name" value="Winged helix-like DNA-binding domain superfamily/Winged helix DNA-binding domain"/>
    <property type="match status" value="1"/>
</dbReference>
<protein>
    <submittedName>
        <fullName evidence="2">LuxR family transcriptional regulator</fullName>
    </submittedName>
</protein>
<dbReference type="Pfam" id="PF25872">
    <property type="entry name" value="HTH_77"/>
    <property type="match status" value="1"/>
</dbReference>
<accession>A0ABM7F572</accession>
<keyword evidence="3" id="KW-1185">Reference proteome</keyword>
<dbReference type="SUPFAM" id="SSF46894">
    <property type="entry name" value="C-terminal effector domain of the bipartite response regulators"/>
    <property type="match status" value="1"/>
</dbReference>
<dbReference type="PANTHER" id="PTHR47691:SF3">
    <property type="entry name" value="HTH-TYPE TRANSCRIPTIONAL REGULATOR RV0890C-RELATED"/>
    <property type="match status" value="1"/>
</dbReference>
<name>A0ABM7F572_9ACTN</name>
<dbReference type="Gene3D" id="1.25.40.10">
    <property type="entry name" value="Tetratricopeptide repeat domain"/>
    <property type="match status" value="1"/>
</dbReference>
<dbReference type="EMBL" id="AP018448">
    <property type="protein sequence ID" value="BBC30942.1"/>
    <property type="molecule type" value="Genomic_DNA"/>
</dbReference>
<proteinExistence type="predicted"/>
<dbReference type="InterPro" id="IPR000792">
    <property type="entry name" value="Tscrpt_reg_LuxR_C"/>
</dbReference>
<gene>
    <name evidence="2" type="ORF">SGFS_022360</name>
</gene>
<dbReference type="PROSITE" id="PS50043">
    <property type="entry name" value="HTH_LUXR_2"/>
    <property type="match status" value="1"/>
</dbReference>
<dbReference type="InterPro" id="IPR011990">
    <property type="entry name" value="TPR-like_helical_dom_sf"/>
</dbReference>
<evidence type="ECO:0000313" key="2">
    <source>
        <dbReference type="EMBL" id="BBC30942.1"/>
    </source>
</evidence>
<sequence length="590" mass="64976">MELLRDRATAVRPEFQVTDGNRAQVLRLREGLDTLPLAIELAASRLRSLTVDEAVNRLEDRFGLLASGSRVARPYQRTLRALIDWSHELCTPAERLLWSRLSVFAGDFGLEAAEAVCAGVGIGRDEVLDLLDQLVVQSLVLPCEREALPRYRLLETIRQYGRERLAESGQEQRMLRRHHDFYLGIAERIADGWFGPGQQEGLARLRAEYANLRAALVRGGDPQATLALAAALRFHWCEGGFLGEGRRWLDHALAAAPEPGPDRARALWVAAWVAVLQRDHAAAYQWLDEAAELSERLDDRVVCAHVQSLRGTLALFSGRLEEAVSLLEEAVAAHMGTGEEIGAVYALIQMATAQSHLGDPRTTETCRQAVTLAEAHDDRLVRAHAQWTLGYDAWRRGDLAEAAVLIRTALENEQGFNDYVRVALMLEQLAWVTAVDGNHQQAGRLLGAARALWRDIDTPVCAFGPHMAEQHAQCEEDIVGALGLAAYEHALAEGGRHRGPDEAIAYALRTESEPTATAPAPSLLTPREREVAALVAKGMSNQQIASALRRSPRTIGGHVENILAKLGFSSRARIASWWTANQAPTRRTTP</sequence>
<reference evidence="2 3" key="2">
    <citation type="journal article" date="2023" name="ChemBioChem">
        <title>Acyltransferase Domain Exchange between Two Independent Type I Polyketide Synthases in the Same Producer Strain of Macrolide Antibiotics.</title>
        <authorList>
            <person name="Kudo F."/>
            <person name="Kishikawa K."/>
            <person name="Tsuboi K."/>
            <person name="Kido T."/>
            <person name="Usui T."/>
            <person name="Hashimoto J."/>
            <person name="Shin-Ya K."/>
            <person name="Miyanaga A."/>
            <person name="Eguchi T."/>
        </authorList>
    </citation>
    <scope>NUCLEOTIDE SEQUENCE [LARGE SCALE GENOMIC DNA]</scope>
    <source>
        <strain evidence="2 3">A-8890</strain>
    </source>
</reference>
<dbReference type="InterPro" id="IPR058852">
    <property type="entry name" value="HTH_77"/>
</dbReference>
<dbReference type="InterPro" id="IPR016032">
    <property type="entry name" value="Sig_transdc_resp-reg_C-effctor"/>
</dbReference>
<dbReference type="InterPro" id="IPR036388">
    <property type="entry name" value="WH-like_DNA-bd_sf"/>
</dbReference>
<feature type="domain" description="HTH luxR-type" evidence="1">
    <location>
        <begin position="517"/>
        <end position="582"/>
    </location>
</feature>
<evidence type="ECO:0000259" key="1">
    <source>
        <dbReference type="PROSITE" id="PS50043"/>
    </source>
</evidence>
<reference evidence="2 3" key="1">
    <citation type="journal article" date="2010" name="ChemBioChem">
        <title>Cloning and characterization of the biosynthetic gene cluster of 16-membered macrolide antibiotic FD-891: involvement of a dual functional cytochrome P450 monooxygenase catalyzing epoxidation and hydroxylation.</title>
        <authorList>
            <person name="Kudo F."/>
            <person name="Motegi A."/>
            <person name="Mizoue K."/>
            <person name="Eguchi T."/>
        </authorList>
    </citation>
    <scope>NUCLEOTIDE SEQUENCE [LARGE SCALE GENOMIC DNA]</scope>
    <source>
        <strain evidence="2 3">A-8890</strain>
    </source>
</reference>
<dbReference type="SMART" id="SM00421">
    <property type="entry name" value="HTH_LUXR"/>
    <property type="match status" value="1"/>
</dbReference>
<dbReference type="SUPFAM" id="SSF48452">
    <property type="entry name" value="TPR-like"/>
    <property type="match status" value="1"/>
</dbReference>
<evidence type="ECO:0000313" key="3">
    <source>
        <dbReference type="Proteomes" id="UP001321542"/>
    </source>
</evidence>
<dbReference type="Proteomes" id="UP001321542">
    <property type="component" value="Chromosome"/>
</dbReference>